<evidence type="ECO:0000313" key="3">
    <source>
        <dbReference type="Proteomes" id="UP000266841"/>
    </source>
</evidence>
<proteinExistence type="predicted"/>
<name>K0RTS8_THAOC</name>
<dbReference type="AlphaFoldDB" id="K0RTS8"/>
<dbReference type="Proteomes" id="UP000266841">
    <property type="component" value="Unassembled WGS sequence"/>
</dbReference>
<organism evidence="2 3">
    <name type="scientific">Thalassiosira oceanica</name>
    <name type="common">Marine diatom</name>
    <dbReference type="NCBI Taxonomy" id="159749"/>
    <lineage>
        <taxon>Eukaryota</taxon>
        <taxon>Sar</taxon>
        <taxon>Stramenopiles</taxon>
        <taxon>Ochrophyta</taxon>
        <taxon>Bacillariophyta</taxon>
        <taxon>Coscinodiscophyceae</taxon>
        <taxon>Thalassiosirophycidae</taxon>
        <taxon>Thalassiosirales</taxon>
        <taxon>Thalassiosiraceae</taxon>
        <taxon>Thalassiosira</taxon>
    </lineage>
</organism>
<keyword evidence="3" id="KW-1185">Reference proteome</keyword>
<feature type="region of interest" description="Disordered" evidence="1">
    <location>
        <begin position="158"/>
        <end position="181"/>
    </location>
</feature>
<comment type="caution">
    <text evidence="2">The sequence shown here is derived from an EMBL/GenBank/DDBJ whole genome shotgun (WGS) entry which is preliminary data.</text>
</comment>
<accession>K0RTS8</accession>
<protein>
    <submittedName>
        <fullName evidence="2">Uncharacterized protein</fullName>
    </submittedName>
</protein>
<reference evidence="2 3" key="1">
    <citation type="journal article" date="2012" name="Genome Biol.">
        <title>Genome and low-iron response of an oceanic diatom adapted to chronic iron limitation.</title>
        <authorList>
            <person name="Lommer M."/>
            <person name="Specht M."/>
            <person name="Roy A.S."/>
            <person name="Kraemer L."/>
            <person name="Andreson R."/>
            <person name="Gutowska M.A."/>
            <person name="Wolf J."/>
            <person name="Bergner S.V."/>
            <person name="Schilhabel M.B."/>
            <person name="Klostermeier U.C."/>
            <person name="Beiko R.G."/>
            <person name="Rosenstiel P."/>
            <person name="Hippler M."/>
            <person name="Laroche J."/>
        </authorList>
    </citation>
    <scope>NUCLEOTIDE SEQUENCE [LARGE SCALE GENOMIC DNA]</scope>
    <source>
        <strain evidence="2 3">CCMP1005</strain>
    </source>
</reference>
<gene>
    <name evidence="2" type="ORF">THAOC_24454</name>
</gene>
<dbReference type="EMBL" id="AGNL01033246">
    <property type="protein sequence ID" value="EJK55774.1"/>
    <property type="molecule type" value="Genomic_DNA"/>
</dbReference>
<feature type="region of interest" description="Disordered" evidence="1">
    <location>
        <begin position="36"/>
        <end position="88"/>
    </location>
</feature>
<evidence type="ECO:0000256" key="1">
    <source>
        <dbReference type="SAM" id="MobiDB-lite"/>
    </source>
</evidence>
<feature type="non-terminal residue" evidence="2">
    <location>
        <position position="1"/>
    </location>
</feature>
<evidence type="ECO:0000313" key="2">
    <source>
        <dbReference type="EMBL" id="EJK55774.1"/>
    </source>
</evidence>
<sequence>AGWSSLRFQLNSGAAMEDEVAIGVHGVCPLPMGLGREDRYGRGPSTRQGAQLDGARPTQLATCAGPAGSPSPQSVPPKGFRSGPGRVHRSSFITPSEPLFGPAVGPCLEGLRVLYHEVDDVPHVRVGLLHREAGRGAFRALLRPPPVDHVDDRARHLARHHQDRPAAHRLTKGKVLHQRAD</sequence>